<dbReference type="Proteomes" id="UP000237274">
    <property type="component" value="Unassembled WGS sequence"/>
</dbReference>
<evidence type="ECO:0000256" key="1">
    <source>
        <dbReference type="SAM" id="Phobius"/>
    </source>
</evidence>
<keyword evidence="1" id="KW-0812">Transmembrane</keyword>
<dbReference type="AlphaFoldDB" id="A0ABD6VLK8"/>
<dbReference type="EMBL" id="MTAO01000012">
    <property type="protein sequence ID" value="POE25367.1"/>
    <property type="molecule type" value="Genomic_DNA"/>
</dbReference>
<keyword evidence="1" id="KW-0472">Membrane</keyword>
<reference evidence="3 4" key="1">
    <citation type="submission" date="2017-01" db="EMBL/GenBank/DDBJ databases">
        <title>Comparative Genomics of 38 Pectobacterium strains comprising three species revealed the characteristics of Pectobacterium carotovorum.</title>
        <authorList>
            <person name="Xie H."/>
            <person name="Ma Y."/>
            <person name="Li X."/>
        </authorList>
    </citation>
    <scope>NUCLEOTIDE SEQUENCE [LARGE SCALE GENOMIC DNA]</scope>
    <source>
        <strain evidence="3 4">Q142</strain>
    </source>
</reference>
<evidence type="ECO:0000313" key="4">
    <source>
        <dbReference type="Proteomes" id="UP000237274"/>
    </source>
</evidence>
<proteinExistence type="predicted"/>
<evidence type="ECO:0000259" key="2">
    <source>
        <dbReference type="Pfam" id="PF12792"/>
    </source>
</evidence>
<evidence type="ECO:0000313" key="3">
    <source>
        <dbReference type="EMBL" id="POE25367.1"/>
    </source>
</evidence>
<keyword evidence="1" id="KW-1133">Transmembrane helix</keyword>
<sequence>MSPRRSEHKINILQLLVAGMLPLLLGLLFTFVESRLMVKRDLESTAQIAMNHAENISTQAWQMVDRLQRFHGQPCDVIGDELQRLG</sequence>
<feature type="domain" description="Putative cyclic diguanylate phosphodiesterase CSS motif-containing" evidence="2">
    <location>
        <begin position="39"/>
        <end position="85"/>
    </location>
</feature>
<name>A0ABD6VLK8_9GAMM</name>
<dbReference type="Pfam" id="PF12792">
    <property type="entry name" value="CSS-motif"/>
    <property type="match status" value="1"/>
</dbReference>
<accession>A0ABD6VLK8</accession>
<feature type="transmembrane region" description="Helical" evidence="1">
    <location>
        <begin position="12"/>
        <end position="32"/>
    </location>
</feature>
<comment type="caution">
    <text evidence="3">The sequence shown here is derived from an EMBL/GenBank/DDBJ whole genome shotgun (WGS) entry which is preliminary data.</text>
</comment>
<dbReference type="InterPro" id="IPR024744">
    <property type="entry name" value="CSS-motif_dom"/>
</dbReference>
<gene>
    <name evidence="3" type="ORF">BV926_16395</name>
</gene>
<protein>
    <recommendedName>
        <fullName evidence="2">Putative cyclic diguanylate phosphodiesterase CSS motif-containing domain-containing protein</fullName>
    </recommendedName>
</protein>
<dbReference type="RefSeq" id="WP_258029981.1">
    <property type="nucleotide sequence ID" value="NZ_MTAH01000012.1"/>
</dbReference>
<organism evidence="3 4">
    <name type="scientific">Pectobacterium odoriferum</name>
    <dbReference type="NCBI Taxonomy" id="78398"/>
    <lineage>
        <taxon>Bacteria</taxon>
        <taxon>Pseudomonadati</taxon>
        <taxon>Pseudomonadota</taxon>
        <taxon>Gammaproteobacteria</taxon>
        <taxon>Enterobacterales</taxon>
        <taxon>Pectobacteriaceae</taxon>
        <taxon>Pectobacterium</taxon>
    </lineage>
</organism>